<accession>A0ACC2FVH2</accession>
<dbReference type="Proteomes" id="UP001157502">
    <property type="component" value="Chromosome 21"/>
</dbReference>
<sequence length="181" mass="20334">MPQRTSRTDHELERQFPREMEETGAEVEKEEAGTDISPEGDGPASSVSGDSLPLSNDSGRLTTERRGSSVIYSRPNLRETPLNTDAGTFSWLRMEELQCVGKLSKPDFITHPDHYFYQRDKTPPTHTPLTANTEVAKAAFDEQILFPKELLAAEDEQTHEARNGGKREIPNNGRGLRRKAR</sequence>
<dbReference type="EMBL" id="CM055748">
    <property type="protein sequence ID" value="KAJ7995351.1"/>
    <property type="molecule type" value="Genomic_DNA"/>
</dbReference>
<keyword evidence="2" id="KW-1185">Reference proteome</keyword>
<comment type="caution">
    <text evidence="1">The sequence shown here is derived from an EMBL/GenBank/DDBJ whole genome shotgun (WGS) entry which is preliminary data.</text>
</comment>
<evidence type="ECO:0000313" key="1">
    <source>
        <dbReference type="EMBL" id="KAJ7995351.1"/>
    </source>
</evidence>
<name>A0ACC2FVH2_DALPE</name>
<evidence type="ECO:0000313" key="2">
    <source>
        <dbReference type="Proteomes" id="UP001157502"/>
    </source>
</evidence>
<gene>
    <name evidence="1" type="ORF">DPEC_G00243660</name>
</gene>
<proteinExistence type="predicted"/>
<organism evidence="1 2">
    <name type="scientific">Dallia pectoralis</name>
    <name type="common">Alaska blackfish</name>
    <dbReference type="NCBI Taxonomy" id="75939"/>
    <lineage>
        <taxon>Eukaryota</taxon>
        <taxon>Metazoa</taxon>
        <taxon>Chordata</taxon>
        <taxon>Craniata</taxon>
        <taxon>Vertebrata</taxon>
        <taxon>Euteleostomi</taxon>
        <taxon>Actinopterygii</taxon>
        <taxon>Neopterygii</taxon>
        <taxon>Teleostei</taxon>
        <taxon>Protacanthopterygii</taxon>
        <taxon>Esociformes</taxon>
        <taxon>Umbridae</taxon>
        <taxon>Dallia</taxon>
    </lineage>
</organism>
<protein>
    <submittedName>
        <fullName evidence="1">Uncharacterized protein</fullName>
    </submittedName>
</protein>
<reference evidence="1" key="1">
    <citation type="submission" date="2021-05" db="EMBL/GenBank/DDBJ databases">
        <authorList>
            <person name="Pan Q."/>
            <person name="Jouanno E."/>
            <person name="Zahm M."/>
            <person name="Klopp C."/>
            <person name="Cabau C."/>
            <person name="Louis A."/>
            <person name="Berthelot C."/>
            <person name="Parey E."/>
            <person name="Roest Crollius H."/>
            <person name="Montfort J."/>
            <person name="Robinson-Rechavi M."/>
            <person name="Bouchez O."/>
            <person name="Lampietro C."/>
            <person name="Lopez Roques C."/>
            <person name="Donnadieu C."/>
            <person name="Postlethwait J."/>
            <person name="Bobe J."/>
            <person name="Dillon D."/>
            <person name="Chandos A."/>
            <person name="von Hippel F."/>
            <person name="Guiguen Y."/>
        </authorList>
    </citation>
    <scope>NUCLEOTIDE SEQUENCE</scope>
    <source>
        <strain evidence="1">YG-Jan2019</strain>
    </source>
</reference>